<keyword evidence="6" id="KW-1185">Reference proteome</keyword>
<gene>
    <name evidence="5" type="ORF">RI129_008418</name>
</gene>
<dbReference type="GO" id="GO:0004364">
    <property type="term" value="F:glutathione transferase activity"/>
    <property type="evidence" value="ECO:0007669"/>
    <property type="project" value="TreeGrafter"/>
</dbReference>
<evidence type="ECO:0000259" key="3">
    <source>
        <dbReference type="PROSITE" id="PS50404"/>
    </source>
</evidence>
<dbReference type="InterPro" id="IPR010987">
    <property type="entry name" value="Glutathione-S-Trfase_C-like"/>
</dbReference>
<name>A0AAN7VB24_9COLE</name>
<dbReference type="PROSITE" id="PS50404">
    <property type="entry name" value="GST_NTER"/>
    <property type="match status" value="1"/>
</dbReference>
<feature type="domain" description="GST N-terminal" evidence="3">
    <location>
        <begin position="13"/>
        <end position="94"/>
    </location>
</feature>
<dbReference type="InterPro" id="IPR036249">
    <property type="entry name" value="Thioredoxin-like_sf"/>
</dbReference>
<dbReference type="PANTHER" id="PTHR43969:SF8">
    <property type="entry name" value="GLUTATHIONE S TRANSFERASE E13, ISOFORM A-RELATED"/>
    <property type="match status" value="1"/>
</dbReference>
<dbReference type="SFLD" id="SFLDS00019">
    <property type="entry name" value="Glutathione_Transferase_(cytos"/>
    <property type="match status" value="1"/>
</dbReference>
<dbReference type="Gene3D" id="1.20.1050.10">
    <property type="match status" value="1"/>
</dbReference>
<feature type="domain" description="GST C-terminal" evidence="4">
    <location>
        <begin position="100"/>
        <end position="225"/>
    </location>
</feature>
<evidence type="ECO:0008006" key="7">
    <source>
        <dbReference type="Google" id="ProtNLM"/>
    </source>
</evidence>
<organism evidence="5 6">
    <name type="scientific">Pyrocoelia pectoralis</name>
    <dbReference type="NCBI Taxonomy" id="417401"/>
    <lineage>
        <taxon>Eukaryota</taxon>
        <taxon>Metazoa</taxon>
        <taxon>Ecdysozoa</taxon>
        <taxon>Arthropoda</taxon>
        <taxon>Hexapoda</taxon>
        <taxon>Insecta</taxon>
        <taxon>Pterygota</taxon>
        <taxon>Neoptera</taxon>
        <taxon>Endopterygota</taxon>
        <taxon>Coleoptera</taxon>
        <taxon>Polyphaga</taxon>
        <taxon>Elateriformia</taxon>
        <taxon>Elateroidea</taxon>
        <taxon>Lampyridae</taxon>
        <taxon>Lampyrinae</taxon>
        <taxon>Pyrocoelia</taxon>
    </lineage>
</organism>
<dbReference type="EMBL" id="JAVRBK010000006">
    <property type="protein sequence ID" value="KAK5642251.1"/>
    <property type="molecule type" value="Genomic_DNA"/>
</dbReference>
<dbReference type="SUPFAM" id="SSF47616">
    <property type="entry name" value="GST C-terminal domain-like"/>
    <property type="match status" value="1"/>
</dbReference>
<protein>
    <recommendedName>
        <fullName evidence="7">Glutathione S-transferase</fullName>
    </recommendedName>
</protein>
<dbReference type="SUPFAM" id="SSF52833">
    <property type="entry name" value="Thioredoxin-like"/>
    <property type="match status" value="1"/>
</dbReference>
<dbReference type="GO" id="GO:0006749">
    <property type="term" value="P:glutathione metabolic process"/>
    <property type="evidence" value="ECO:0007669"/>
    <property type="project" value="TreeGrafter"/>
</dbReference>
<dbReference type="PROSITE" id="PS50405">
    <property type="entry name" value="GST_CTER"/>
    <property type="match status" value="1"/>
</dbReference>
<dbReference type="Pfam" id="PF02798">
    <property type="entry name" value="GST_N"/>
    <property type="match status" value="1"/>
</dbReference>
<accession>A0AAN7VB24</accession>
<evidence type="ECO:0000256" key="1">
    <source>
        <dbReference type="ARBA" id="ARBA00011738"/>
    </source>
</evidence>
<dbReference type="FunFam" id="3.40.30.10:FF:000034">
    <property type="entry name" value="glutathione S-transferase 1"/>
    <property type="match status" value="1"/>
</dbReference>
<dbReference type="SFLD" id="SFLDG00358">
    <property type="entry name" value="Main_(cytGST)"/>
    <property type="match status" value="1"/>
</dbReference>
<dbReference type="InterPro" id="IPR040079">
    <property type="entry name" value="Glutathione_S-Trfase"/>
</dbReference>
<dbReference type="FunFam" id="1.20.1050.10:FF:000007">
    <property type="entry name" value="Glutathione S-transferase 1-1"/>
    <property type="match status" value="1"/>
</dbReference>
<dbReference type="Gene3D" id="3.40.30.10">
    <property type="entry name" value="Glutaredoxin"/>
    <property type="match status" value="1"/>
</dbReference>
<proteinExistence type="inferred from homology"/>
<sequence>MSKKLVTQLYSKTAPILYYSNLSPPALSALMVAKTLNLTVNLKNVNILTKEYLTEDLLQVNPQHTIPTLVDANYAIWDSHAIAGYLVGQYGEDDTLYPMDPKKRGRVDQRLHFDTEHLFSRLHETVYPLLFRGKSEICKFARKRVERAYMILEEFLKKSEWLAGDNVTIADLCCSSSISILDYLIPIRESTPRLLNYMQRCSDLPHYQDVVQKELISWEIKFRND</sequence>
<dbReference type="InterPro" id="IPR004045">
    <property type="entry name" value="Glutathione_S-Trfase_N"/>
</dbReference>
<evidence type="ECO:0000256" key="2">
    <source>
        <dbReference type="RuleBase" id="RU003494"/>
    </source>
</evidence>
<dbReference type="CDD" id="cd03177">
    <property type="entry name" value="GST_C_Delta_Epsilon"/>
    <property type="match status" value="1"/>
</dbReference>
<comment type="subunit">
    <text evidence="1">Homodimer.</text>
</comment>
<evidence type="ECO:0000313" key="6">
    <source>
        <dbReference type="Proteomes" id="UP001329430"/>
    </source>
</evidence>
<dbReference type="SFLD" id="SFLDG01153">
    <property type="entry name" value="Main.4:_Theta-like"/>
    <property type="match status" value="1"/>
</dbReference>
<comment type="caution">
    <text evidence="5">The sequence shown here is derived from an EMBL/GenBank/DDBJ whole genome shotgun (WGS) entry which is preliminary data.</text>
</comment>
<reference evidence="5 6" key="1">
    <citation type="journal article" date="2024" name="Insects">
        <title>An Improved Chromosome-Level Genome Assembly of the Firefly Pyrocoelia pectoralis.</title>
        <authorList>
            <person name="Fu X."/>
            <person name="Meyer-Rochow V.B."/>
            <person name="Ballantyne L."/>
            <person name="Zhu X."/>
        </authorList>
    </citation>
    <scope>NUCLEOTIDE SEQUENCE [LARGE SCALE GENOMIC DNA]</scope>
    <source>
        <strain evidence="5">XCY_ONT2</strain>
    </source>
</reference>
<dbReference type="Proteomes" id="UP001329430">
    <property type="component" value="Chromosome 6"/>
</dbReference>
<comment type="similarity">
    <text evidence="2">Belongs to the GST superfamily.</text>
</comment>
<dbReference type="AlphaFoldDB" id="A0AAN7VB24"/>
<dbReference type="InterPro" id="IPR036282">
    <property type="entry name" value="Glutathione-S-Trfase_C_sf"/>
</dbReference>
<evidence type="ECO:0000313" key="5">
    <source>
        <dbReference type="EMBL" id="KAK5642251.1"/>
    </source>
</evidence>
<evidence type="ECO:0000259" key="4">
    <source>
        <dbReference type="PROSITE" id="PS50405"/>
    </source>
</evidence>
<dbReference type="Pfam" id="PF00043">
    <property type="entry name" value="GST_C"/>
    <property type="match status" value="1"/>
</dbReference>
<dbReference type="PANTHER" id="PTHR43969">
    <property type="entry name" value="GLUTATHIONE S TRANSFERASE D10, ISOFORM A-RELATED"/>
    <property type="match status" value="1"/>
</dbReference>
<dbReference type="InterPro" id="IPR004046">
    <property type="entry name" value="GST_C"/>
</dbReference>